<organism evidence="4 5">
    <name type="scientific">Pseudoflavonifractor intestinihominis</name>
    <dbReference type="NCBI Taxonomy" id="3133171"/>
    <lineage>
        <taxon>Bacteria</taxon>
        <taxon>Bacillati</taxon>
        <taxon>Bacillota</taxon>
        <taxon>Clostridia</taxon>
        <taxon>Eubacteriales</taxon>
        <taxon>Oscillospiraceae</taxon>
        <taxon>Pseudoflavonifractor</taxon>
    </lineage>
</organism>
<dbReference type="GO" id="GO:0016994">
    <property type="term" value="F:precorrin-6A reductase activity"/>
    <property type="evidence" value="ECO:0007669"/>
    <property type="project" value="UniProtKB-EC"/>
</dbReference>
<sequence length="248" mass="26218">MEILLFGGTTEGRQLAEWLAEAGQRVTYCAATEYGGALAPEGAGVTVHTGRLDQAGMAALLAAGTFDYAVDATHPYAPQVSANLRAAAGEAEVPYLRLLREGPPEDEGWLHAPDAPSAAGMLLGMEGNILLTTGSKELDCYAVTGLRERVFPRVLPSPDSLNRCLELGFPPAHIICMQGPFSRALNAAMAEQLNIRVMVTKASGGTGGFWDKAAAARDVGAALLVIDRPCRETGLSLEEMKAFLTRAF</sequence>
<evidence type="ECO:0000313" key="4">
    <source>
        <dbReference type="EMBL" id="MEQ2443028.1"/>
    </source>
</evidence>
<dbReference type="InterPro" id="IPR003723">
    <property type="entry name" value="Precorrin-6x_reduct"/>
</dbReference>
<comment type="pathway">
    <text evidence="1">Cofactor biosynthesis; adenosylcobalamin biosynthesis.</text>
</comment>
<dbReference type="EC" id="1.3.1.54" evidence="4"/>
<dbReference type="RefSeq" id="WP_349231366.1">
    <property type="nucleotide sequence ID" value="NZ_JBBMFK010000007.1"/>
</dbReference>
<evidence type="ECO:0000256" key="1">
    <source>
        <dbReference type="ARBA" id="ARBA00004953"/>
    </source>
</evidence>
<proteinExistence type="predicted"/>
<protein>
    <submittedName>
        <fullName evidence="4">Precorrin-6A reductase</fullName>
        <ecNumber evidence="4">1.3.1.54</ecNumber>
    </submittedName>
</protein>
<keyword evidence="5" id="KW-1185">Reference proteome</keyword>
<keyword evidence="3 4" id="KW-0560">Oxidoreductase</keyword>
<name>A0ABV1E6U1_9FIRM</name>
<dbReference type="Proteomes" id="UP001464378">
    <property type="component" value="Unassembled WGS sequence"/>
</dbReference>
<keyword evidence="2" id="KW-0169">Cobalamin biosynthesis</keyword>
<dbReference type="PANTHER" id="PTHR36925">
    <property type="entry name" value="COBALT-PRECORRIN-6A REDUCTASE"/>
    <property type="match status" value="1"/>
</dbReference>
<evidence type="ECO:0000256" key="3">
    <source>
        <dbReference type="ARBA" id="ARBA00023002"/>
    </source>
</evidence>
<dbReference type="NCBIfam" id="TIGR00715">
    <property type="entry name" value="precor6x_red"/>
    <property type="match status" value="1"/>
</dbReference>
<dbReference type="PROSITE" id="PS51014">
    <property type="entry name" value="COBK_CBIJ"/>
    <property type="match status" value="1"/>
</dbReference>
<reference evidence="4 5" key="1">
    <citation type="submission" date="2024-03" db="EMBL/GenBank/DDBJ databases">
        <title>Human intestinal bacterial collection.</title>
        <authorList>
            <person name="Pauvert C."/>
            <person name="Hitch T.C.A."/>
            <person name="Clavel T."/>
        </authorList>
    </citation>
    <scope>NUCLEOTIDE SEQUENCE [LARGE SCALE GENOMIC DNA]</scope>
    <source>
        <strain evidence="4 5">CLA-AP-H29</strain>
    </source>
</reference>
<dbReference type="Pfam" id="PF02571">
    <property type="entry name" value="CbiJ"/>
    <property type="match status" value="1"/>
</dbReference>
<dbReference type="PANTHER" id="PTHR36925:SF1">
    <property type="entry name" value="COBALT-PRECORRIN-6A REDUCTASE"/>
    <property type="match status" value="1"/>
</dbReference>
<evidence type="ECO:0000313" key="5">
    <source>
        <dbReference type="Proteomes" id="UP001464378"/>
    </source>
</evidence>
<dbReference type="EMBL" id="JBBMFK010000007">
    <property type="protein sequence ID" value="MEQ2443028.1"/>
    <property type="molecule type" value="Genomic_DNA"/>
</dbReference>
<gene>
    <name evidence="4" type="primary">cobK</name>
    <name evidence="4" type="ORF">WMO64_06060</name>
</gene>
<accession>A0ABV1E6U1</accession>
<comment type="caution">
    <text evidence="4">The sequence shown here is derived from an EMBL/GenBank/DDBJ whole genome shotgun (WGS) entry which is preliminary data.</text>
</comment>
<evidence type="ECO:0000256" key="2">
    <source>
        <dbReference type="ARBA" id="ARBA00022573"/>
    </source>
</evidence>